<dbReference type="GeneID" id="23614724"/>
<evidence type="ECO:0000313" key="2">
    <source>
        <dbReference type="Proteomes" id="UP000028924"/>
    </source>
</evidence>
<gene>
    <name evidence="1" type="ORF">F751_3333</name>
</gene>
<protein>
    <submittedName>
        <fullName evidence="1">Uncharacterized protein</fullName>
    </submittedName>
</protein>
<dbReference type="Proteomes" id="UP000028924">
    <property type="component" value="Unassembled WGS sequence"/>
</dbReference>
<keyword evidence="2" id="KW-1185">Reference proteome</keyword>
<proteinExistence type="predicted"/>
<dbReference type="RefSeq" id="XP_011396012.1">
    <property type="nucleotide sequence ID" value="XM_011397710.1"/>
</dbReference>
<dbReference type="KEGG" id="apro:F751_3333"/>
<organism evidence="1 2">
    <name type="scientific">Auxenochlorella protothecoides</name>
    <name type="common">Green microalga</name>
    <name type="synonym">Chlorella protothecoides</name>
    <dbReference type="NCBI Taxonomy" id="3075"/>
    <lineage>
        <taxon>Eukaryota</taxon>
        <taxon>Viridiplantae</taxon>
        <taxon>Chlorophyta</taxon>
        <taxon>core chlorophytes</taxon>
        <taxon>Trebouxiophyceae</taxon>
        <taxon>Chlorellales</taxon>
        <taxon>Chlorellaceae</taxon>
        <taxon>Auxenochlorella</taxon>
    </lineage>
</organism>
<dbReference type="AlphaFoldDB" id="A0A087SBN8"/>
<name>A0A087SBN8_AUXPR</name>
<evidence type="ECO:0000313" key="1">
    <source>
        <dbReference type="EMBL" id="KFM23142.1"/>
    </source>
</evidence>
<accession>A0A087SBN8</accession>
<reference evidence="1 2" key="1">
    <citation type="journal article" date="2014" name="BMC Genomics">
        <title>Oil accumulation mechanisms of the oleaginous microalga Chlorella protothecoides revealed through its genome, transcriptomes, and proteomes.</title>
        <authorList>
            <person name="Gao C."/>
            <person name="Wang Y."/>
            <person name="Shen Y."/>
            <person name="Yan D."/>
            <person name="He X."/>
            <person name="Dai J."/>
            <person name="Wu Q."/>
        </authorList>
    </citation>
    <scope>NUCLEOTIDE SEQUENCE [LARGE SCALE GENOMIC DNA]</scope>
    <source>
        <strain evidence="1 2">0710</strain>
    </source>
</reference>
<dbReference type="EMBL" id="KL662089">
    <property type="protein sequence ID" value="KFM23142.1"/>
    <property type="molecule type" value="Genomic_DNA"/>
</dbReference>
<sequence>MMHSMHLDCYLVPCAADRYYPGGLPGFYLSLLVSLGTRCQGVSAIVWGGAAASHGTPGSLLPHGS</sequence>